<dbReference type="EMBL" id="CP030850">
    <property type="protein sequence ID" value="AXE18192.1"/>
    <property type="molecule type" value="Genomic_DNA"/>
</dbReference>
<evidence type="ECO:0000256" key="2">
    <source>
        <dbReference type="SAM" id="SignalP"/>
    </source>
</evidence>
<feature type="chain" id="PRO_5016756582" description="CcmD family protein" evidence="2">
    <location>
        <begin position="24"/>
        <end position="93"/>
    </location>
</feature>
<evidence type="ECO:0008006" key="5">
    <source>
        <dbReference type="Google" id="ProtNLM"/>
    </source>
</evidence>
<sequence>MKKLISLLVIFLLALVFSESAMAQCAMCKGAVETNMSTGRNVIGNGINAGIAYLFVFPYLTVGVIAYLWYRSSKKALAERVALQQRLRSVING</sequence>
<dbReference type="KEGG" id="run:DR864_10780"/>
<dbReference type="OrthoDB" id="678747at2"/>
<feature type="signal peptide" evidence="2">
    <location>
        <begin position="1"/>
        <end position="23"/>
    </location>
</feature>
<dbReference type="RefSeq" id="WP_114066977.1">
    <property type="nucleotide sequence ID" value="NZ_CP030850.1"/>
</dbReference>
<gene>
    <name evidence="3" type="ORF">DR864_10780</name>
</gene>
<name>A0A344THS1_9BACT</name>
<evidence type="ECO:0000313" key="3">
    <source>
        <dbReference type="EMBL" id="AXE18192.1"/>
    </source>
</evidence>
<keyword evidence="1" id="KW-1133">Transmembrane helix</keyword>
<accession>A0A344THS1</accession>
<keyword evidence="1" id="KW-0812">Transmembrane</keyword>
<feature type="transmembrane region" description="Helical" evidence="1">
    <location>
        <begin position="49"/>
        <end position="70"/>
    </location>
</feature>
<evidence type="ECO:0000256" key="1">
    <source>
        <dbReference type="SAM" id="Phobius"/>
    </source>
</evidence>
<organism evidence="3 4">
    <name type="scientific">Runella rosea</name>
    <dbReference type="NCBI Taxonomy" id="2259595"/>
    <lineage>
        <taxon>Bacteria</taxon>
        <taxon>Pseudomonadati</taxon>
        <taxon>Bacteroidota</taxon>
        <taxon>Cytophagia</taxon>
        <taxon>Cytophagales</taxon>
        <taxon>Spirosomataceae</taxon>
        <taxon>Runella</taxon>
    </lineage>
</organism>
<keyword evidence="4" id="KW-1185">Reference proteome</keyword>
<dbReference type="AlphaFoldDB" id="A0A344THS1"/>
<protein>
    <recommendedName>
        <fullName evidence="5">CcmD family protein</fullName>
    </recommendedName>
</protein>
<keyword evidence="2" id="KW-0732">Signal</keyword>
<proteinExistence type="predicted"/>
<reference evidence="3 4" key="1">
    <citation type="submission" date="2018-07" db="EMBL/GenBank/DDBJ databases">
        <title>Genome sequencing of Runella.</title>
        <authorList>
            <person name="Baek M.-G."/>
            <person name="Yi H."/>
        </authorList>
    </citation>
    <scope>NUCLEOTIDE SEQUENCE [LARGE SCALE GENOMIC DNA]</scope>
    <source>
        <strain evidence="3 4">HYN0085</strain>
    </source>
</reference>
<evidence type="ECO:0000313" key="4">
    <source>
        <dbReference type="Proteomes" id="UP000251993"/>
    </source>
</evidence>
<dbReference type="Proteomes" id="UP000251993">
    <property type="component" value="Chromosome"/>
</dbReference>
<keyword evidence="1" id="KW-0472">Membrane</keyword>